<evidence type="ECO:0000313" key="2">
    <source>
        <dbReference type="Proteomes" id="UP000078504"/>
    </source>
</evidence>
<accession>A0A1B7HPX1</accession>
<protein>
    <submittedName>
        <fullName evidence="1">Uncharacterized protein</fullName>
    </submittedName>
</protein>
<organism evidence="1 2">
    <name type="scientific">Buttiauxella gaviniae ATCC 51604</name>
    <dbReference type="NCBI Taxonomy" id="1354253"/>
    <lineage>
        <taxon>Bacteria</taxon>
        <taxon>Pseudomonadati</taxon>
        <taxon>Pseudomonadota</taxon>
        <taxon>Gammaproteobacteria</taxon>
        <taxon>Enterobacterales</taxon>
        <taxon>Enterobacteriaceae</taxon>
        <taxon>Buttiauxella</taxon>
    </lineage>
</organism>
<dbReference type="Proteomes" id="UP000078504">
    <property type="component" value="Unassembled WGS sequence"/>
</dbReference>
<name>A0A1B7HPX1_9ENTR</name>
<reference evidence="1 2" key="1">
    <citation type="submission" date="2016-04" db="EMBL/GenBank/DDBJ databases">
        <title>ATOL: Assembling a taxonomically balanced genome-scale reconstruction of the evolutionary history of the Enterobacteriaceae.</title>
        <authorList>
            <person name="Plunkett G.III."/>
            <person name="Neeno-Eckwall E.C."/>
            <person name="Glasner J.D."/>
            <person name="Perna N.T."/>
        </authorList>
    </citation>
    <scope>NUCLEOTIDE SEQUENCE [LARGE SCALE GENOMIC DNA]</scope>
    <source>
        <strain evidence="1 2">ATCC 51604</strain>
    </source>
</reference>
<dbReference type="AlphaFoldDB" id="A0A1B7HPX1"/>
<evidence type="ECO:0000313" key="1">
    <source>
        <dbReference type="EMBL" id="OAT17679.1"/>
    </source>
</evidence>
<comment type="caution">
    <text evidence="1">The sequence shown here is derived from an EMBL/GenBank/DDBJ whole genome shotgun (WGS) entry which is preliminary data.</text>
</comment>
<dbReference type="EMBL" id="LXEP01000036">
    <property type="protein sequence ID" value="OAT17679.1"/>
    <property type="molecule type" value="Genomic_DNA"/>
</dbReference>
<proteinExistence type="predicted"/>
<gene>
    <name evidence="1" type="ORF">M977_03954</name>
</gene>
<dbReference type="PATRIC" id="fig|1354253.4.peg.4045"/>
<sequence>MLAAVLCKMVSMQYWVSVEYGEGGDALGLLAPRTVRH</sequence>